<dbReference type="InterPro" id="IPR026353">
    <property type="entry name" value="Hypoxan-DNA_Glyclase"/>
</dbReference>
<keyword evidence="3" id="KW-1185">Reference proteome</keyword>
<organism evidence="2 3">
    <name type="scientific">Treponema brennaborense (strain DSM 12168 / CIP 105900 / DD5/3)</name>
    <dbReference type="NCBI Taxonomy" id="906968"/>
    <lineage>
        <taxon>Bacteria</taxon>
        <taxon>Pseudomonadati</taxon>
        <taxon>Spirochaetota</taxon>
        <taxon>Spirochaetia</taxon>
        <taxon>Spirochaetales</taxon>
        <taxon>Treponemataceae</taxon>
        <taxon>Treponema</taxon>
    </lineage>
</organism>
<dbReference type="STRING" id="906968.Trebr_0032"/>
<dbReference type="Proteomes" id="UP000006546">
    <property type="component" value="Chromosome"/>
</dbReference>
<dbReference type="NCBIfam" id="TIGR04274">
    <property type="entry name" value="hypoxanDNAglyco"/>
    <property type="match status" value="1"/>
</dbReference>
<gene>
    <name evidence="2" type="ordered locus">Trebr_0032</name>
</gene>
<protein>
    <recommendedName>
        <fullName evidence="1">Uracil-DNA glycosylase-like domain-containing protein</fullName>
    </recommendedName>
</protein>
<evidence type="ECO:0000259" key="1">
    <source>
        <dbReference type="SMART" id="SM00986"/>
    </source>
</evidence>
<dbReference type="RefSeq" id="WP_013757211.1">
    <property type="nucleotide sequence ID" value="NC_015500.1"/>
</dbReference>
<dbReference type="EMBL" id="CP002696">
    <property type="protein sequence ID" value="AEE15491.1"/>
    <property type="molecule type" value="Genomic_DNA"/>
</dbReference>
<dbReference type="SUPFAM" id="SSF52141">
    <property type="entry name" value="Uracil-DNA glycosylase-like"/>
    <property type="match status" value="1"/>
</dbReference>
<proteinExistence type="predicted"/>
<dbReference type="Pfam" id="PF03167">
    <property type="entry name" value="UDG"/>
    <property type="match status" value="1"/>
</dbReference>
<accession>F4LKA2</accession>
<sequence length="171" mass="19060">MTFQKIEHPLDPVYDGGSRFLILGTMPSPVSREKSFYYSHPQNRFWQVLSAVFDVPIPFSIEDKVKLILTHKLALWDVLASCEIKGADDASIKNPIANDFGALLAAAPVERIFTTGQQAYKLYTKLCLPVTGIEAEPLPSTSPANRGRFPLNKLIEEYTVLRTGRKPGLIL</sequence>
<dbReference type="Gene3D" id="3.40.470.10">
    <property type="entry name" value="Uracil-DNA glycosylase-like domain"/>
    <property type="match status" value="1"/>
</dbReference>
<dbReference type="InterPro" id="IPR036895">
    <property type="entry name" value="Uracil-DNA_glycosylase-like_sf"/>
</dbReference>
<evidence type="ECO:0000313" key="3">
    <source>
        <dbReference type="Proteomes" id="UP000006546"/>
    </source>
</evidence>
<dbReference type="AlphaFoldDB" id="F4LKA2"/>
<dbReference type="OrthoDB" id="9799921at2"/>
<dbReference type="HOGENOM" id="CLU_094865_1_0_12"/>
<dbReference type="CDD" id="cd10032">
    <property type="entry name" value="UDG-F6_HDG"/>
    <property type="match status" value="1"/>
</dbReference>
<dbReference type="SMART" id="SM00987">
    <property type="entry name" value="UreE_C"/>
    <property type="match status" value="1"/>
</dbReference>
<evidence type="ECO:0000313" key="2">
    <source>
        <dbReference type="EMBL" id="AEE15491.1"/>
    </source>
</evidence>
<reference evidence="3" key="1">
    <citation type="submission" date="2011-04" db="EMBL/GenBank/DDBJ databases">
        <title>The complete genome of Treponema brennaborense DSM 12168.</title>
        <authorList>
            <person name="Lucas S."/>
            <person name="Han J."/>
            <person name="Lapidus A."/>
            <person name="Bruce D."/>
            <person name="Goodwin L."/>
            <person name="Pitluck S."/>
            <person name="Peters L."/>
            <person name="Kyrpides N."/>
            <person name="Mavromatis K."/>
            <person name="Ivanova N."/>
            <person name="Mikhailova N."/>
            <person name="Pagani I."/>
            <person name="Teshima H."/>
            <person name="Detter J.C."/>
            <person name="Tapia R."/>
            <person name="Han C."/>
            <person name="Land M."/>
            <person name="Hauser L."/>
            <person name="Markowitz V."/>
            <person name="Cheng J.-F."/>
            <person name="Hugenholtz P."/>
            <person name="Woyke T."/>
            <person name="Wu D."/>
            <person name="Gronow S."/>
            <person name="Wellnitz S."/>
            <person name="Brambilla E."/>
            <person name="Klenk H.-P."/>
            <person name="Eisen J.A."/>
        </authorList>
    </citation>
    <scope>NUCLEOTIDE SEQUENCE [LARGE SCALE GENOMIC DNA]</scope>
    <source>
        <strain evidence="3">DSM 12168 / CIP 105900 / DD5/3</strain>
    </source>
</reference>
<feature type="domain" description="Uracil-DNA glycosylase-like" evidence="1">
    <location>
        <begin position="11"/>
        <end position="161"/>
    </location>
</feature>
<dbReference type="KEGG" id="tbe:Trebr_0032"/>
<name>F4LKA2_TREBD</name>
<dbReference type="InterPro" id="IPR005122">
    <property type="entry name" value="Uracil-DNA_glycosylase-like"/>
</dbReference>
<dbReference type="SMART" id="SM00986">
    <property type="entry name" value="UDG"/>
    <property type="match status" value="1"/>
</dbReference>
<dbReference type="eggNOG" id="COG3663">
    <property type="taxonomic scope" value="Bacteria"/>
</dbReference>